<protein>
    <submittedName>
        <fullName evidence="1">Uncharacterized protein</fullName>
    </submittedName>
</protein>
<proteinExistence type="predicted"/>
<evidence type="ECO:0000313" key="2">
    <source>
        <dbReference type="Proteomes" id="UP000221795"/>
    </source>
</evidence>
<accession>A0A217ERF1</accession>
<evidence type="ECO:0000313" key="1">
    <source>
        <dbReference type="EMBL" id="APZ82688.1"/>
    </source>
</evidence>
<sequence length="57" mass="6624">MKAYDEYTIGHYTLCMRQGGGGYVGHYTDTVSGNTFSFHAEGMTKRQILKRFWNRLK</sequence>
<reference evidence="1" key="1">
    <citation type="journal article" date="2017" name="Viruses">
        <title>Characterization of Bacillus subtilis Viruses vB_BsuM-Goe2 and vB_BsuM-Goe3.</title>
        <authorList>
            <person name="Willms I.M."/>
            <person name="Hoppert M."/>
            <person name="Hertel R."/>
        </authorList>
    </citation>
    <scope>NUCLEOTIDE SEQUENCE [LARGE SCALE GENOMIC DNA]</scope>
</reference>
<gene>
    <name evidence="1" type="ORF">Goe3_c22700</name>
</gene>
<name>A0A217ERF1_BPGO3</name>
<keyword evidence="2" id="KW-1185">Reference proteome</keyword>
<organismHost>
    <name type="scientific">Bacillus subtilis</name>
    <dbReference type="NCBI Taxonomy" id="1423"/>
</organismHost>
<organism evidence="1 2">
    <name type="scientific">Bacillus phage vB_BsuM-Goe3</name>
    <dbReference type="NCBI Taxonomy" id="1933063"/>
    <lineage>
        <taxon>Viruses</taxon>
        <taxon>Duplodnaviria</taxon>
        <taxon>Heunggongvirae</taxon>
        <taxon>Uroviricota</taxon>
        <taxon>Caudoviricetes</taxon>
        <taxon>Herelleviridae</taxon>
        <taxon>Bastillevirinae</taxon>
        <taxon>Grisebachstrassevirus</taxon>
        <taxon>Grisebachstrassevirus goe3</taxon>
    </lineage>
</organism>
<dbReference type="EMBL" id="KY368640">
    <property type="protein sequence ID" value="APZ82688.1"/>
    <property type="molecule type" value="Genomic_DNA"/>
</dbReference>
<dbReference type="Proteomes" id="UP000221795">
    <property type="component" value="Segment"/>
</dbReference>